<dbReference type="RefSeq" id="WP_066063373.1">
    <property type="nucleotide sequence ID" value="NZ_CP013015.1"/>
</dbReference>
<sequence>MLDAVKELGDCILDRENKDKLTILLEPLYKANQEEPRLLTIDIDITTAPQYLGISIEPYRTDKIEKYLYKRGSSRGANFSPTTQITDTSRTYQIKILGWFRDCEKRKKEFSEEDQSFIQTLHELLKEKEKEIVSDLGEKWEETKISCVTLRFKKDNEWLYLGDLKIFKDFLLKKVFEKEAKIAGQNKICSLCKQRKSSVFLDSSIFKFFNIDKPGFITGGFIQEDAWHMFPLCSDCKLSLVEGKNFLQNLQFTFVKGMQYFLIPHFLLGKEQVREEVLDILLNAQKRVTLSKESKKNITADEEDILFYLKEAEDTISFYLLFLKKEQSAERILLLIEDVLPSRLQTIFKAKYKVDKKFEPLDYNFDHCLRKFFFKTDEKNKRADLDKYFLEVIDKVFKDRTLSLSWLLQFFMHEIKKDFFKTYAQNDNYRFQNSVRYTLMNLDFFTNLGLLPIKSFKEEGMFVALYEKYQLDSALKRGLFLLGALTELLLQIQRVKRDGSMPFFKQLKGLKMNESEIKGLLPKVINKFIEYESYGRGKRLLAEEASKNLLNSGSNWKITLDEINFYFAVGMALASEVKEIAENTGGGDERNS</sequence>
<evidence type="ECO:0000313" key="1">
    <source>
        <dbReference type="EMBL" id="AMM41378.1"/>
    </source>
</evidence>
<proteinExistence type="predicted"/>
<dbReference type="NCBIfam" id="TIGR02556">
    <property type="entry name" value="cas_TM1802"/>
    <property type="match status" value="1"/>
</dbReference>
<protein>
    <submittedName>
        <fullName evidence="1">CRISPR-associated protein Csh1</fullName>
    </submittedName>
</protein>
<evidence type="ECO:0000313" key="2">
    <source>
        <dbReference type="Proteomes" id="UP000070560"/>
    </source>
</evidence>
<gene>
    <name evidence="1" type="ORF">HS1_001582</name>
</gene>
<dbReference type="InterPro" id="IPR013389">
    <property type="entry name" value="CRISPR-assoc_prot_Cas8b"/>
</dbReference>
<dbReference type="InterPro" id="IPR013420">
    <property type="entry name" value="CRISPR-assoc_prot_Cas8b/Csh1_C"/>
</dbReference>
<dbReference type="Pfam" id="PF09484">
    <property type="entry name" value="Cas_TM1802"/>
    <property type="match status" value="1"/>
</dbReference>
<dbReference type="NCBIfam" id="TIGR02591">
    <property type="entry name" value="cas_Csh1"/>
    <property type="match status" value="1"/>
</dbReference>
<keyword evidence="2" id="KW-1185">Reference proteome</keyword>
<dbReference type="KEGG" id="daw:HS1_001582"/>
<dbReference type="AlphaFoldDB" id="A0A7U4QL65"/>
<organism evidence="1 2">
    <name type="scientific">Desulfofervidus auxilii</name>
    <dbReference type="NCBI Taxonomy" id="1621989"/>
    <lineage>
        <taxon>Bacteria</taxon>
        <taxon>Pseudomonadati</taxon>
        <taxon>Thermodesulfobacteriota</taxon>
        <taxon>Candidatus Desulfofervidia</taxon>
        <taxon>Candidatus Desulfofervidales</taxon>
        <taxon>Candidatus Desulfofervidaceae</taxon>
        <taxon>Candidatus Desulfofervidus</taxon>
    </lineage>
</organism>
<dbReference type="OrthoDB" id="5422815at2"/>
<name>A0A7U4QL65_DESA2</name>
<accession>A0A7U4QL65</accession>
<dbReference type="Proteomes" id="UP000070560">
    <property type="component" value="Chromosome"/>
</dbReference>
<dbReference type="EMBL" id="CP013015">
    <property type="protein sequence ID" value="AMM41378.1"/>
    <property type="molecule type" value="Genomic_DNA"/>
</dbReference>
<reference evidence="1 2" key="1">
    <citation type="submission" date="2015-10" db="EMBL/GenBank/DDBJ databases">
        <title>Candidatus Desulfofervidus auxilii, a hydrogenotrophic sulfate-reducing bacterium involved in the thermophilic anaerobic oxidation of methane.</title>
        <authorList>
            <person name="Krukenberg V."/>
            <person name="Richter M."/>
            <person name="Wegener G."/>
        </authorList>
    </citation>
    <scope>NUCLEOTIDE SEQUENCE [LARGE SCALE GENOMIC DNA]</scope>
    <source>
        <strain evidence="1 2">HS1</strain>
    </source>
</reference>